<keyword evidence="14" id="KW-0863">Zinc-finger</keyword>
<evidence type="ECO:0000313" key="29">
    <source>
        <dbReference type="Proteomes" id="UP000046395"/>
    </source>
</evidence>
<dbReference type="GO" id="GO:0005681">
    <property type="term" value="C:spliceosomal complex"/>
    <property type="evidence" value="ECO:0007669"/>
    <property type="project" value="UniProtKB-KW"/>
</dbReference>
<evidence type="ECO:0000313" key="30">
    <source>
        <dbReference type="WBParaSite" id="TMUE_3000011555.1"/>
    </source>
</evidence>
<name>A0A5S6QWC8_TRIMR</name>
<evidence type="ECO:0000256" key="12">
    <source>
        <dbReference type="ARBA" id="ARBA00022737"/>
    </source>
</evidence>
<dbReference type="GO" id="GO:0006508">
    <property type="term" value="P:proteolysis"/>
    <property type="evidence" value="ECO:0007669"/>
    <property type="project" value="UniProtKB-KW"/>
</dbReference>
<dbReference type="PROSITE" id="PS50171">
    <property type="entry name" value="ZF_MATRIN"/>
    <property type="match status" value="1"/>
</dbReference>
<dbReference type="SUPFAM" id="SSF50630">
    <property type="entry name" value="Acid proteases"/>
    <property type="match status" value="1"/>
</dbReference>
<keyword evidence="12" id="KW-0677">Repeat</keyword>
<evidence type="ECO:0000256" key="3">
    <source>
        <dbReference type="ARBA" id="ARBA00012493"/>
    </source>
</evidence>
<keyword evidence="10" id="KW-0479">Metal-binding</keyword>
<feature type="region of interest" description="Disordered" evidence="25">
    <location>
        <begin position="212"/>
        <end position="252"/>
    </location>
</feature>
<feature type="domain" description="Reverse transcriptase" evidence="27">
    <location>
        <begin position="437"/>
        <end position="615"/>
    </location>
</feature>
<dbReference type="InterPro" id="IPR050951">
    <property type="entry name" value="Retrovirus_Pol_polyprotein"/>
</dbReference>
<dbReference type="InterPro" id="IPR036397">
    <property type="entry name" value="RNaseH_sf"/>
</dbReference>
<dbReference type="FunFam" id="3.10.10.10:FF:000007">
    <property type="entry name" value="Retrovirus-related Pol polyprotein from transposon 17.6-like Protein"/>
    <property type="match status" value="1"/>
</dbReference>
<dbReference type="Pfam" id="PF12874">
    <property type="entry name" value="zf-met"/>
    <property type="match status" value="1"/>
</dbReference>
<dbReference type="Pfam" id="PF23055">
    <property type="entry name" value="DUF7041"/>
    <property type="match status" value="1"/>
</dbReference>
<accession>A0A5S6QWC8</accession>
<dbReference type="Gene3D" id="2.60.40.2690">
    <property type="match status" value="1"/>
</dbReference>
<keyword evidence="16" id="KW-0862">Zinc</keyword>
<dbReference type="Pfam" id="PF16835">
    <property type="entry name" value="SF3A2"/>
    <property type="match status" value="1"/>
</dbReference>
<keyword evidence="20" id="KW-0539">Nucleus</keyword>
<dbReference type="GO" id="GO:0008233">
    <property type="term" value="F:peptidase activity"/>
    <property type="evidence" value="ECO:0007669"/>
    <property type="project" value="UniProtKB-KW"/>
</dbReference>
<comment type="subunit">
    <text evidence="23">Component of the 17S U2 SnRNP complex, a ribonucleoprotein complex that contains small nuclear RNA (snRNA) U2 and a number of specific proteins. Part of the SF3A subcomplex of the 17S U2 SnRNP complex which is composed of three subunits; SF3A3/SAP61, SF3A2/SAP62 and SF3A1/SAP114. SF3A associates with the splicing factor SF3B and a 12S RNA unit to form the mature 17S U2 small nuclear ribonucleoprotein complex (17S U2 snRNP). Identified in the spliceosome 'E' complex, a precursor of the spliceosome 'A' complex. Identified in the spliceosome 'A' and 'B' complexes. Identified in the spliceosome 'C' complex. Interacts with HTATSF1.</text>
</comment>
<evidence type="ECO:0000256" key="16">
    <source>
        <dbReference type="ARBA" id="ARBA00022833"/>
    </source>
</evidence>
<evidence type="ECO:0000256" key="8">
    <source>
        <dbReference type="ARBA" id="ARBA00022695"/>
    </source>
</evidence>
<feature type="domain" description="Matrin-type" evidence="26">
    <location>
        <begin position="1235"/>
        <end position="1265"/>
    </location>
</feature>
<evidence type="ECO:0000259" key="28">
    <source>
        <dbReference type="PROSITE" id="PS50994"/>
    </source>
</evidence>
<evidence type="ECO:0000256" key="15">
    <source>
        <dbReference type="ARBA" id="ARBA00022801"/>
    </source>
</evidence>
<dbReference type="STRING" id="70415.A0A5S6QWC8"/>
<dbReference type="WBParaSite" id="TMUE_3000011555.1">
    <property type="protein sequence ID" value="TMUE_3000011555.1"/>
    <property type="gene ID" value="WBGene00301345"/>
</dbReference>
<proteinExistence type="inferred from homology"/>
<dbReference type="Pfam" id="PF17921">
    <property type="entry name" value="Integrase_H2C2"/>
    <property type="match status" value="1"/>
</dbReference>
<evidence type="ECO:0000256" key="9">
    <source>
        <dbReference type="ARBA" id="ARBA00022722"/>
    </source>
</evidence>
<evidence type="ECO:0000256" key="13">
    <source>
        <dbReference type="ARBA" id="ARBA00022759"/>
    </source>
</evidence>
<dbReference type="PROSITE" id="PS50878">
    <property type="entry name" value="RT_POL"/>
    <property type="match status" value="1"/>
</dbReference>
<dbReference type="InterPro" id="IPR043502">
    <property type="entry name" value="DNA/RNA_pol_sf"/>
</dbReference>
<dbReference type="Gene3D" id="1.10.340.70">
    <property type="match status" value="1"/>
</dbReference>
<protein>
    <recommendedName>
        <fullName evidence="24">Splicing factor 3A subunit 2</fullName>
        <ecNumber evidence="3">2.7.7.49</ecNumber>
    </recommendedName>
</protein>
<dbReference type="InterPro" id="IPR055469">
    <property type="entry name" value="DUF7041"/>
</dbReference>
<evidence type="ECO:0000259" key="26">
    <source>
        <dbReference type="PROSITE" id="PS50171"/>
    </source>
</evidence>
<evidence type="ECO:0000256" key="5">
    <source>
        <dbReference type="ARBA" id="ARBA00022664"/>
    </source>
</evidence>
<dbReference type="GO" id="GO:0003676">
    <property type="term" value="F:nucleic acid binding"/>
    <property type="evidence" value="ECO:0007669"/>
    <property type="project" value="InterPro"/>
</dbReference>
<keyword evidence="13" id="KW-0255">Endonuclease</keyword>
<dbReference type="Gene3D" id="3.30.420.10">
    <property type="entry name" value="Ribonuclease H-like superfamily/Ribonuclease H"/>
    <property type="match status" value="1"/>
</dbReference>
<evidence type="ECO:0000256" key="22">
    <source>
        <dbReference type="ARBA" id="ARBA00055377"/>
    </source>
</evidence>
<dbReference type="InterPro" id="IPR031781">
    <property type="entry name" value="SF3A2_dom"/>
</dbReference>
<keyword evidence="7" id="KW-0808">Transferase</keyword>
<dbReference type="SMART" id="SM01050">
    <property type="entry name" value="CactinC_cactus"/>
    <property type="match status" value="1"/>
</dbReference>
<evidence type="ECO:0000256" key="20">
    <source>
        <dbReference type="ARBA" id="ARBA00023242"/>
    </source>
</evidence>
<dbReference type="GO" id="GO:0004519">
    <property type="term" value="F:endonuclease activity"/>
    <property type="evidence" value="ECO:0007669"/>
    <property type="project" value="UniProtKB-KW"/>
</dbReference>
<keyword evidence="17" id="KW-0695">RNA-directed DNA polymerase</keyword>
<dbReference type="PANTHER" id="PTHR37984:SF5">
    <property type="entry name" value="PROTEIN NYNRIN-LIKE"/>
    <property type="match status" value="1"/>
</dbReference>
<comment type="subcellular location">
    <subcellularLocation>
        <location evidence="1">Nucleus</location>
    </subcellularLocation>
</comment>
<dbReference type="Pfam" id="PF00665">
    <property type="entry name" value="rve"/>
    <property type="match status" value="1"/>
</dbReference>
<keyword evidence="9" id="KW-0540">Nuclease</keyword>
<dbReference type="FunFam" id="3.30.160.60:FF:001216">
    <property type="entry name" value="Splicing factor 3A subunit 2"/>
    <property type="match status" value="1"/>
</dbReference>
<organism evidence="29 30">
    <name type="scientific">Trichuris muris</name>
    <name type="common">Mouse whipworm</name>
    <dbReference type="NCBI Taxonomy" id="70415"/>
    <lineage>
        <taxon>Eukaryota</taxon>
        <taxon>Metazoa</taxon>
        <taxon>Ecdysozoa</taxon>
        <taxon>Nematoda</taxon>
        <taxon>Enoplea</taxon>
        <taxon>Dorylaimia</taxon>
        <taxon>Trichinellida</taxon>
        <taxon>Trichuridae</taxon>
        <taxon>Trichuris</taxon>
    </lineage>
</organism>
<dbReference type="PANTHER" id="PTHR37984">
    <property type="entry name" value="PROTEIN CBG26694"/>
    <property type="match status" value="1"/>
</dbReference>
<evidence type="ECO:0000256" key="24">
    <source>
        <dbReference type="ARBA" id="ARBA00074918"/>
    </source>
</evidence>
<evidence type="ECO:0000256" key="17">
    <source>
        <dbReference type="ARBA" id="ARBA00022918"/>
    </source>
</evidence>
<evidence type="ECO:0000256" key="7">
    <source>
        <dbReference type="ARBA" id="ARBA00022679"/>
    </source>
</evidence>
<dbReference type="InterPro" id="IPR021109">
    <property type="entry name" value="Peptidase_aspartic_dom_sf"/>
</dbReference>
<evidence type="ECO:0000256" key="11">
    <source>
        <dbReference type="ARBA" id="ARBA00022728"/>
    </source>
</evidence>
<evidence type="ECO:0000256" key="18">
    <source>
        <dbReference type="ARBA" id="ARBA00022990"/>
    </source>
</evidence>
<evidence type="ECO:0000256" key="19">
    <source>
        <dbReference type="ARBA" id="ARBA00023187"/>
    </source>
</evidence>
<evidence type="ECO:0000256" key="25">
    <source>
        <dbReference type="SAM" id="MobiDB-lite"/>
    </source>
</evidence>
<keyword evidence="11" id="KW-0747">Spliceosome</keyword>
<dbReference type="SMART" id="SM00451">
    <property type="entry name" value="ZnF_U1"/>
    <property type="match status" value="1"/>
</dbReference>
<dbReference type="InterPro" id="IPR041577">
    <property type="entry name" value="RT_RNaseH_2"/>
</dbReference>
<dbReference type="SUPFAM" id="SSF56672">
    <property type="entry name" value="DNA/RNA polymerases"/>
    <property type="match status" value="1"/>
</dbReference>
<evidence type="ECO:0000256" key="4">
    <source>
        <dbReference type="ARBA" id="ARBA00022553"/>
    </source>
</evidence>
<keyword evidence="8" id="KW-0548">Nucleotidyltransferase</keyword>
<dbReference type="FunFam" id="3.30.70.270:FF:000026">
    <property type="entry name" value="Transposon Ty3-G Gag-Pol polyprotein"/>
    <property type="match status" value="1"/>
</dbReference>
<keyword evidence="19" id="KW-0508">mRNA splicing</keyword>
<dbReference type="FunFam" id="2.60.40.2690:FF:000001">
    <property type="entry name" value="Splicing factor 3a, subunit 2"/>
    <property type="match status" value="1"/>
</dbReference>
<dbReference type="GO" id="GO:0006397">
    <property type="term" value="P:mRNA processing"/>
    <property type="evidence" value="ECO:0007669"/>
    <property type="project" value="UniProtKB-KW"/>
</dbReference>
<dbReference type="CDD" id="cd09274">
    <property type="entry name" value="RNase_HI_RT_Ty3"/>
    <property type="match status" value="1"/>
</dbReference>
<dbReference type="SUPFAM" id="SSF57667">
    <property type="entry name" value="beta-beta-alpha zinc fingers"/>
    <property type="match status" value="1"/>
</dbReference>
<dbReference type="GO" id="GO:0003964">
    <property type="term" value="F:RNA-directed DNA polymerase activity"/>
    <property type="evidence" value="ECO:0007669"/>
    <property type="project" value="UniProtKB-KW"/>
</dbReference>
<dbReference type="GO" id="GO:0008270">
    <property type="term" value="F:zinc ion binding"/>
    <property type="evidence" value="ECO:0007669"/>
    <property type="project" value="UniProtKB-KW"/>
</dbReference>
<dbReference type="Gene3D" id="3.10.10.10">
    <property type="entry name" value="HIV Type 1 Reverse Transcriptase, subunit A, domain 1"/>
    <property type="match status" value="1"/>
</dbReference>
<dbReference type="FunFam" id="3.10.20.370:FF:000001">
    <property type="entry name" value="Retrovirus-related Pol polyprotein from transposon 17.6-like protein"/>
    <property type="match status" value="1"/>
</dbReference>
<evidence type="ECO:0000256" key="10">
    <source>
        <dbReference type="ARBA" id="ARBA00022723"/>
    </source>
</evidence>
<dbReference type="GO" id="GO:0042575">
    <property type="term" value="C:DNA polymerase complex"/>
    <property type="evidence" value="ECO:0007669"/>
    <property type="project" value="UniProtKB-ARBA"/>
</dbReference>
<dbReference type="PROSITE" id="PS50994">
    <property type="entry name" value="INTEGRASE"/>
    <property type="match status" value="1"/>
</dbReference>
<keyword evidence="5" id="KW-0507">mRNA processing</keyword>
<evidence type="ECO:0000256" key="6">
    <source>
        <dbReference type="ARBA" id="ARBA00022670"/>
    </source>
</evidence>
<dbReference type="InterPro" id="IPR000690">
    <property type="entry name" value="Matrin/U1-C_Znf_C2H2"/>
</dbReference>
<dbReference type="GO" id="GO:0008380">
    <property type="term" value="P:RNA splicing"/>
    <property type="evidence" value="ECO:0007669"/>
    <property type="project" value="UniProtKB-KW"/>
</dbReference>
<reference evidence="30" key="1">
    <citation type="submission" date="2019-12" db="UniProtKB">
        <authorList>
            <consortium name="WormBaseParasite"/>
        </authorList>
    </citation>
    <scope>IDENTIFICATION</scope>
</reference>
<dbReference type="GO" id="GO:0015074">
    <property type="term" value="P:DNA integration"/>
    <property type="evidence" value="ECO:0007669"/>
    <property type="project" value="InterPro"/>
</dbReference>
<dbReference type="InterPro" id="IPR012337">
    <property type="entry name" value="RNaseH-like_sf"/>
</dbReference>
<keyword evidence="29" id="KW-1185">Reference proteome</keyword>
<evidence type="ECO:0000256" key="23">
    <source>
        <dbReference type="ARBA" id="ARBA00063783"/>
    </source>
</evidence>
<comment type="function">
    <text evidence="22">Component of the 17S U2 SnRNP complex of the spliceosome, a large ribonucleoprotein complex that removes introns from transcribed pre-mRNAs. The 17S U2 SnRNP complex (1) directly participates in early spliceosome assembly and (2) mediates recognition of the intron branch site during pre-mRNA splicing by promoting the selection of the pre-mRNA branch-site adenosine, the nucleophile for the first step of splicing. Within the 17S U2 SnRNP complex, SF3A2 is part of the SF3A subcomplex that contributes to the assembly of the 17S U2 snRNP, and the subsequent assembly of the pre-spliceosome 'E' complex and the pre-catalytic spliceosome 'A' complex. Involved in pre-mRNA splicing as a component of pre-catalytic spliceosome 'B' complexes, including the Bact complex. Interacts directly with the duplex formed by U2 snRNA and the intron.</text>
</comment>
<dbReference type="EC" id="2.7.7.49" evidence="3"/>
<comment type="similarity">
    <text evidence="2">Belongs to the SF3A2 family.</text>
</comment>
<keyword evidence="6" id="KW-0645">Protease</keyword>
<dbReference type="Proteomes" id="UP000046395">
    <property type="component" value="Unassembled WGS sequence"/>
</dbReference>
<dbReference type="InterPro" id="IPR036236">
    <property type="entry name" value="Znf_C2H2_sf"/>
</dbReference>
<dbReference type="Gene3D" id="3.30.70.270">
    <property type="match status" value="2"/>
</dbReference>
<feature type="domain" description="Integrase catalytic" evidence="28">
    <location>
        <begin position="955"/>
        <end position="1118"/>
    </location>
</feature>
<dbReference type="InterPro" id="IPR003604">
    <property type="entry name" value="Matrin/U1-like-C_Znf_C2H2"/>
</dbReference>
<evidence type="ECO:0000259" key="27">
    <source>
        <dbReference type="PROSITE" id="PS50878"/>
    </source>
</evidence>
<dbReference type="InterPro" id="IPR041588">
    <property type="entry name" value="Integrase_H2C2"/>
</dbReference>
<sequence>MAKKGGIPSTPPVEQAVLHEPRVSTSLAVPQFMPDDPELWFARLALFFRHRGISDEPTKFQLATGAMPDEALLRLRDFLLSADTLECPFSAFKAACLERLVANGDYRIQLALGEELGDREPSALLLRLQQLMPPSYAGTQDLVLRQLFLSRLPQHLQAALLPFTDRPIQELALLADRLITLHAPPRAAAAQIATETTAARLDRIERRLEQLNIKEDTRGQQPRLRSPLAARSRRSPSPRNRNEPLGRGLQPEHNTYHRRICFDTGAAVSLLPAHQTSGKLDKGAEPTAMTLQAINGSPVKLYGRKTMTIEPADLPPLEWTFIVAKIDVAVIGADLIHHYRLIVDLANRTVSAPNKPLSTTLYSQAAGVAAAKDIFKDILNGYVQEQQSFGPETTRRRSHLVHVQHVIDNEGPPVYSKPRRLAPERLRIAKEHFDELLRQGIVRPSNSSWSSPLHLVPKQQKGEWRPCGDFRNLNRGTKPDRYPLPHISDFNNQLRGKTIFSKIDLARAYYQIPVRPQDVPKTAVTTPFGLYEFVMMPFGLRNAAQTFQRFIDQVLRGIEDCFAYVDDILIASSSESEHVALLRKLLARLASFGIKVNRDKCVLGVASLVFLGHLVDGDGIRPSPEKVAAVLSVPLPRTVMQLRRFLGMVNFYRRFAPNLATILHPLDDLVAKTTSKIVWSATAVNAFNEAKSVLANATLLQHPDMTAPLALMVDASDQAIGAVLQQFGESGWRPLGFFSKRLQEHQKRYSTFGRELLAAYAALKHFRPAVEGRDVTVFTDHKPLVRAYANGSQNLSDREIRQLDFITSMQVKMQHLSGRANVVADALSRQINAAADRTVVPSAADIATAQNADEELAWAKASSSLRLFPEQVEGCPHPLWVDSSTPNRRVYLPATLRQTVFRAVHGLSHPGIRATKRLMLTRFVWPGIQRDLAAWTRSCVPCQTAKVQRHTRSAPKDFPLPATRFEHVHVDIVGPLPLADGFRYLMTAIDRFTRWPEAWPIRDISAQSVAHTFLSNWVARFGVPKHITTDRGRQFESNLWKNLNHLMGSRHVLASTYHPQANGMVERFHRHLKGALIAHMHEAGIKWTWALPLVLLGIRTALKADIGLAPAEMVYGSTLRLPAEFIAPASRMVNVDPTSFTTALKAAMNRLRPTPPRPKATGTFVHQALRDCTHVFVPRVNMDFQHRAGGKTGSGGVASFTDANRDRRERLRQLALETIDLNKDPYFMKNHLGGYECKLCLTLHNNEGSYLAHTQGKKHQANLARRAAKDAFDITGALSMPEKPRVEPKKFVKIGRPGYKVTKQRDPSNGQQSLLFQIDYPEVVEGVVPRHRFMSAYEQKMEPPDKRWQYLLFAAEPYETIGFKIPSREVDKSEGRFWTLWNKDTKQFFLQFAFRSDSRDNKLSDIQSAILASHLPGGYSSQMPAPVPPPMPSIPSTYNYRY</sequence>
<evidence type="ECO:0000256" key="14">
    <source>
        <dbReference type="ARBA" id="ARBA00022771"/>
    </source>
</evidence>
<keyword evidence="4" id="KW-0597">Phosphoprotein</keyword>
<dbReference type="InterPro" id="IPR001584">
    <property type="entry name" value="Integrase_cat-core"/>
</dbReference>
<dbReference type="InterPro" id="IPR013087">
    <property type="entry name" value="Znf_C2H2_type"/>
</dbReference>
<keyword evidence="18" id="KW-0007">Acetylation</keyword>
<dbReference type="Pfam" id="PF00078">
    <property type="entry name" value="RVT_1"/>
    <property type="match status" value="1"/>
</dbReference>
<dbReference type="InterPro" id="IPR043128">
    <property type="entry name" value="Rev_trsase/Diguanyl_cyclase"/>
</dbReference>
<dbReference type="InterPro" id="IPR000477">
    <property type="entry name" value="RT_dom"/>
</dbReference>
<dbReference type="SUPFAM" id="SSF53098">
    <property type="entry name" value="Ribonuclease H-like"/>
    <property type="match status" value="1"/>
</dbReference>
<evidence type="ECO:0000256" key="2">
    <source>
        <dbReference type="ARBA" id="ARBA00008995"/>
    </source>
</evidence>
<dbReference type="Pfam" id="PF17919">
    <property type="entry name" value="RT_RNaseH_2"/>
    <property type="match status" value="1"/>
</dbReference>
<dbReference type="CDD" id="cd01647">
    <property type="entry name" value="RT_LTR"/>
    <property type="match status" value="1"/>
</dbReference>
<evidence type="ECO:0000256" key="21">
    <source>
        <dbReference type="ARBA" id="ARBA00023268"/>
    </source>
</evidence>
<dbReference type="FunFam" id="3.30.420.10:FF:000032">
    <property type="entry name" value="Retrovirus-related Pol polyprotein from transposon 297-like Protein"/>
    <property type="match status" value="1"/>
</dbReference>
<evidence type="ECO:0000256" key="1">
    <source>
        <dbReference type="ARBA" id="ARBA00004123"/>
    </source>
</evidence>
<keyword evidence="21" id="KW-0511">Multifunctional enzyme</keyword>
<keyword evidence="15" id="KW-0378">Hydrolase</keyword>